<name>A0A2S0PAU8_9NEIS</name>
<dbReference type="EMBL" id="CP028519">
    <property type="protein sequence ID" value="AVY94486.1"/>
    <property type="molecule type" value="Genomic_DNA"/>
</dbReference>
<evidence type="ECO:0000313" key="6">
    <source>
        <dbReference type="EMBL" id="AVY94486.1"/>
    </source>
</evidence>
<evidence type="ECO:0000256" key="4">
    <source>
        <dbReference type="ARBA" id="ARBA00023125"/>
    </source>
</evidence>
<keyword evidence="4" id="KW-0238">DNA-binding</keyword>
<protein>
    <submittedName>
        <fullName evidence="6">H-NS histone family protein</fullName>
    </submittedName>
</protein>
<dbReference type="Pfam" id="PF00816">
    <property type="entry name" value="Histone_HNS"/>
    <property type="match status" value="1"/>
</dbReference>
<evidence type="ECO:0000313" key="7">
    <source>
        <dbReference type="Proteomes" id="UP000244173"/>
    </source>
</evidence>
<proteinExistence type="inferred from homology"/>
<dbReference type="Gene3D" id="4.10.430.10">
    <property type="entry name" value="Histone-like protein H-NS, C-terminal domain"/>
    <property type="match status" value="1"/>
</dbReference>
<dbReference type="STRING" id="1122240.GCA_000620105_00202"/>
<dbReference type="KEGG" id="maer:DAI18_10850"/>
<keyword evidence="7" id="KW-1185">Reference proteome</keyword>
<dbReference type="PANTHER" id="PTHR38097:SF2">
    <property type="entry name" value="DNA-BINDING PROTEIN STPA"/>
    <property type="match status" value="1"/>
</dbReference>
<sequence length="102" mass="11893">MDFQNMEYTELLTLKAQIEFEIKRRESEEKSKARKQILELAKTYGLELDEVLGKVATTTRKPVEAKYRHPADPSQTWTGRGRKPRWVEELLQSGKTLEDLAI</sequence>
<dbReference type="InterPro" id="IPR037150">
    <property type="entry name" value="H-NS_C_dom_sf"/>
</dbReference>
<dbReference type="GO" id="GO:0032993">
    <property type="term" value="C:protein-DNA complex"/>
    <property type="evidence" value="ECO:0007669"/>
    <property type="project" value="TreeGrafter"/>
</dbReference>
<dbReference type="GO" id="GO:0000976">
    <property type="term" value="F:transcription cis-regulatory region binding"/>
    <property type="evidence" value="ECO:0007669"/>
    <property type="project" value="TreeGrafter"/>
</dbReference>
<evidence type="ECO:0000256" key="3">
    <source>
        <dbReference type="ARBA" id="ARBA00022490"/>
    </source>
</evidence>
<comment type="subcellular location">
    <subcellularLocation>
        <location evidence="1">Cytoplasm</location>
        <location evidence="1">Nucleoid</location>
    </subcellularLocation>
</comment>
<evidence type="ECO:0000256" key="2">
    <source>
        <dbReference type="ARBA" id="ARBA00010610"/>
    </source>
</evidence>
<dbReference type="GO" id="GO:0001217">
    <property type="term" value="F:DNA-binding transcription repressor activity"/>
    <property type="evidence" value="ECO:0007669"/>
    <property type="project" value="TreeGrafter"/>
</dbReference>
<dbReference type="AlphaFoldDB" id="A0A2S0PAU8"/>
<evidence type="ECO:0000256" key="1">
    <source>
        <dbReference type="ARBA" id="ARBA00004453"/>
    </source>
</evidence>
<reference evidence="6 7" key="1">
    <citation type="submission" date="2018-04" db="EMBL/GenBank/DDBJ databases">
        <title>Denitrifier Microvirgula.</title>
        <authorList>
            <person name="Anderson E."/>
            <person name="Jang J."/>
            <person name="Ishii S."/>
        </authorList>
    </citation>
    <scope>NUCLEOTIDE SEQUENCE [LARGE SCALE GENOMIC DNA]</scope>
    <source>
        <strain evidence="6 7">BE2.4</strain>
    </source>
</reference>
<dbReference type="OrthoDB" id="5297879at2"/>
<dbReference type="GO" id="GO:0003680">
    <property type="term" value="F:minor groove of adenine-thymine-rich DNA binding"/>
    <property type="evidence" value="ECO:0007669"/>
    <property type="project" value="TreeGrafter"/>
</dbReference>
<feature type="domain" description="DNA-binding protein H-NS-like C-terminal" evidence="5">
    <location>
        <begin position="57"/>
        <end position="102"/>
    </location>
</feature>
<keyword evidence="3" id="KW-0963">Cytoplasm</keyword>
<dbReference type="GO" id="GO:0005829">
    <property type="term" value="C:cytosol"/>
    <property type="evidence" value="ECO:0007669"/>
    <property type="project" value="TreeGrafter"/>
</dbReference>
<comment type="similarity">
    <text evidence="2">Belongs to the histone-like protein H-NS family.</text>
</comment>
<dbReference type="GO" id="GO:0003681">
    <property type="term" value="F:bent DNA binding"/>
    <property type="evidence" value="ECO:0007669"/>
    <property type="project" value="TreeGrafter"/>
</dbReference>
<accession>A0A2S0PAU8</accession>
<dbReference type="SMART" id="SM00528">
    <property type="entry name" value="HNS"/>
    <property type="match status" value="1"/>
</dbReference>
<dbReference type="InterPro" id="IPR027444">
    <property type="entry name" value="H-NS_C_dom"/>
</dbReference>
<dbReference type="PANTHER" id="PTHR38097">
    <property type="match status" value="1"/>
</dbReference>
<dbReference type="GO" id="GO:0009295">
    <property type="term" value="C:nucleoid"/>
    <property type="evidence" value="ECO:0007669"/>
    <property type="project" value="UniProtKB-SubCell"/>
</dbReference>
<dbReference type="SUPFAM" id="SSF81273">
    <property type="entry name" value="H-NS histone-like proteins"/>
    <property type="match status" value="1"/>
</dbReference>
<evidence type="ECO:0000259" key="5">
    <source>
        <dbReference type="SMART" id="SM00528"/>
    </source>
</evidence>
<organism evidence="6 7">
    <name type="scientific">Microvirgula aerodenitrificans</name>
    <dbReference type="NCBI Taxonomy" id="57480"/>
    <lineage>
        <taxon>Bacteria</taxon>
        <taxon>Pseudomonadati</taxon>
        <taxon>Pseudomonadota</taxon>
        <taxon>Betaproteobacteria</taxon>
        <taxon>Neisseriales</taxon>
        <taxon>Aquaspirillaceae</taxon>
        <taxon>Microvirgula</taxon>
    </lineage>
</organism>
<gene>
    <name evidence="6" type="ORF">DAI18_10850</name>
</gene>
<dbReference type="Proteomes" id="UP000244173">
    <property type="component" value="Chromosome"/>
</dbReference>